<dbReference type="InterPro" id="IPR037682">
    <property type="entry name" value="TonB_C"/>
</dbReference>
<dbReference type="EMBL" id="LKTS01000034">
    <property type="protein sequence ID" value="PKD17508.1"/>
    <property type="molecule type" value="Genomic_DNA"/>
</dbReference>
<comment type="caution">
    <text evidence="3">The sequence shown here is derived from an EMBL/GenBank/DDBJ whole genome shotgun (WGS) entry which is preliminary data.</text>
</comment>
<dbReference type="AlphaFoldDB" id="A0A2N0TS47"/>
<proteinExistence type="predicted"/>
<evidence type="ECO:0000313" key="3">
    <source>
        <dbReference type="EMBL" id="PKD17508.1"/>
    </source>
</evidence>
<reference evidence="3 4" key="1">
    <citation type="submission" date="2015-10" db="EMBL/GenBank/DDBJ databases">
        <title>Draft genome sequence of Salegentibacter salinarum KCTC 12975.</title>
        <authorList>
            <person name="Lin W."/>
            <person name="Zheng Q."/>
        </authorList>
    </citation>
    <scope>NUCLEOTIDE SEQUENCE [LARGE SCALE GENOMIC DNA]</scope>
    <source>
        <strain evidence="3 4">KCTC 12975</strain>
    </source>
</reference>
<dbReference type="GO" id="GO:0055085">
    <property type="term" value="P:transmembrane transport"/>
    <property type="evidence" value="ECO:0007669"/>
    <property type="project" value="InterPro"/>
</dbReference>
<evidence type="ECO:0000256" key="1">
    <source>
        <dbReference type="SAM" id="SignalP"/>
    </source>
</evidence>
<keyword evidence="4" id="KW-1185">Reference proteome</keyword>
<feature type="domain" description="TonB C-terminal" evidence="2">
    <location>
        <begin position="68"/>
        <end position="136"/>
    </location>
</feature>
<dbReference type="Gene3D" id="3.30.1150.10">
    <property type="match status" value="1"/>
</dbReference>
<evidence type="ECO:0000313" key="4">
    <source>
        <dbReference type="Proteomes" id="UP000232673"/>
    </source>
</evidence>
<gene>
    <name evidence="3" type="ORF">APR41_04670</name>
</gene>
<feature type="signal peptide" evidence="1">
    <location>
        <begin position="1"/>
        <end position="20"/>
    </location>
</feature>
<keyword evidence="1" id="KW-0732">Signal</keyword>
<sequence length="153" mass="17781">MKHLIFIFSCFFLFPVNILAQSQTFSLSEVDKAPFISKCTDSINSADCFTEKLNQYIKRNIDIMKLVKKKNLPGQAYVQFVINETGEVKQVKVRTRNKYLEKEAIRLFADLKIKQPASINSKNVSLKHTIPITFNLLEFDSYEEFGRKFKSKN</sequence>
<dbReference type="Pfam" id="PF03544">
    <property type="entry name" value="TonB_C"/>
    <property type="match status" value="1"/>
</dbReference>
<dbReference type="Proteomes" id="UP000232673">
    <property type="component" value="Unassembled WGS sequence"/>
</dbReference>
<name>A0A2N0TS47_9FLAO</name>
<feature type="chain" id="PRO_5014780543" description="TonB C-terminal domain-containing protein" evidence="1">
    <location>
        <begin position="21"/>
        <end position="153"/>
    </location>
</feature>
<evidence type="ECO:0000259" key="2">
    <source>
        <dbReference type="Pfam" id="PF03544"/>
    </source>
</evidence>
<organism evidence="3 4">
    <name type="scientific">Salegentibacter salinarum</name>
    <dbReference type="NCBI Taxonomy" id="447422"/>
    <lineage>
        <taxon>Bacteria</taxon>
        <taxon>Pseudomonadati</taxon>
        <taxon>Bacteroidota</taxon>
        <taxon>Flavobacteriia</taxon>
        <taxon>Flavobacteriales</taxon>
        <taxon>Flavobacteriaceae</taxon>
        <taxon>Salegentibacter</taxon>
    </lineage>
</organism>
<protein>
    <recommendedName>
        <fullName evidence="2">TonB C-terminal domain-containing protein</fullName>
    </recommendedName>
</protein>
<accession>A0A2N0TS47</accession>
<dbReference type="STRING" id="447422.SAMN05660903_00958"/>
<dbReference type="SUPFAM" id="SSF74653">
    <property type="entry name" value="TolA/TonB C-terminal domain"/>
    <property type="match status" value="1"/>
</dbReference>